<dbReference type="AlphaFoldDB" id="A0AAV9WLD6"/>
<protein>
    <submittedName>
        <fullName evidence="2">Uncharacterized protein</fullName>
    </submittedName>
</protein>
<organism evidence="2 3">
    <name type="scientific">Arthrobotrys musiformis</name>
    <dbReference type="NCBI Taxonomy" id="47236"/>
    <lineage>
        <taxon>Eukaryota</taxon>
        <taxon>Fungi</taxon>
        <taxon>Dikarya</taxon>
        <taxon>Ascomycota</taxon>
        <taxon>Pezizomycotina</taxon>
        <taxon>Orbiliomycetes</taxon>
        <taxon>Orbiliales</taxon>
        <taxon>Orbiliaceae</taxon>
        <taxon>Arthrobotrys</taxon>
    </lineage>
</organism>
<evidence type="ECO:0000256" key="1">
    <source>
        <dbReference type="SAM" id="MobiDB-lite"/>
    </source>
</evidence>
<accession>A0AAV9WLD6</accession>
<reference evidence="2 3" key="1">
    <citation type="submission" date="2023-08" db="EMBL/GenBank/DDBJ databases">
        <authorList>
            <person name="Palmer J.M."/>
        </authorList>
    </citation>
    <scope>NUCLEOTIDE SEQUENCE [LARGE SCALE GENOMIC DNA]</scope>
    <source>
        <strain evidence="2 3">TWF481</strain>
    </source>
</reference>
<sequence length="213" mass="23294">MPPSNQSSPASSPISRRPPNIPTSLVIPTVITETELRSQSPSGKFDGKSPLTAESKTRTGIPIIIETTCGSWYPRLGGTAQSISALASIDIAARNPILEESDHSYFEVGAELDDEDYFVDEYCHAGHKSALSFTEGVFYPKGSPAESSPQSNISSQPLPAEECLIQKGFRVKVREYEVEKPEPSEQDDDESSDGVCCLCLRWLKTYWVANFDG</sequence>
<evidence type="ECO:0000313" key="2">
    <source>
        <dbReference type="EMBL" id="KAK6510215.1"/>
    </source>
</evidence>
<feature type="region of interest" description="Disordered" evidence="1">
    <location>
        <begin position="1"/>
        <end position="53"/>
    </location>
</feature>
<name>A0AAV9WLD6_9PEZI</name>
<gene>
    <name evidence="2" type="ORF">TWF481_004931</name>
</gene>
<comment type="caution">
    <text evidence="2">The sequence shown here is derived from an EMBL/GenBank/DDBJ whole genome shotgun (WGS) entry which is preliminary data.</text>
</comment>
<dbReference type="EMBL" id="JAVHJL010000002">
    <property type="protein sequence ID" value="KAK6510215.1"/>
    <property type="molecule type" value="Genomic_DNA"/>
</dbReference>
<feature type="compositionally biased region" description="Low complexity" evidence="1">
    <location>
        <begin position="1"/>
        <end position="24"/>
    </location>
</feature>
<evidence type="ECO:0000313" key="3">
    <source>
        <dbReference type="Proteomes" id="UP001370758"/>
    </source>
</evidence>
<proteinExistence type="predicted"/>
<keyword evidence="3" id="KW-1185">Reference proteome</keyword>
<dbReference type="Proteomes" id="UP001370758">
    <property type="component" value="Unassembled WGS sequence"/>
</dbReference>